<evidence type="ECO:0000256" key="1">
    <source>
        <dbReference type="SAM" id="Phobius"/>
    </source>
</evidence>
<feature type="transmembrane region" description="Helical" evidence="1">
    <location>
        <begin position="14"/>
        <end position="36"/>
    </location>
</feature>
<accession>A0A0H3XM10</accession>
<dbReference type="EMBL" id="CP011856">
    <property type="protein sequence ID" value="AKM54624.1"/>
    <property type="molecule type" value="Genomic_DNA"/>
</dbReference>
<dbReference type="InterPro" id="IPR038750">
    <property type="entry name" value="YczE/YyaS-like"/>
</dbReference>
<feature type="transmembrane region" description="Helical" evidence="1">
    <location>
        <begin position="111"/>
        <end position="132"/>
    </location>
</feature>
<dbReference type="STRING" id="315358.SERIO_v1c10710"/>
<keyword evidence="1" id="KW-0472">Membrane</keyword>
<evidence type="ECO:0000313" key="3">
    <source>
        <dbReference type="Proteomes" id="UP000035661"/>
    </source>
</evidence>
<keyword evidence="1" id="KW-1133">Transmembrane helix</keyword>
<reference evidence="2 3" key="1">
    <citation type="journal article" date="2015" name="Genome Biol. Evol.">
        <title>Found and Lost: The Fates of Horizontally Acquired Genes in Arthropod-Symbiotic Spiroplasma.</title>
        <authorList>
            <person name="Lo W.S."/>
            <person name="Gasparich G.E."/>
            <person name="Kuo C.H."/>
        </authorList>
    </citation>
    <scope>NUCLEOTIDE SEQUENCE [LARGE SCALE GENOMIC DNA]</scope>
    <source>
        <strain evidence="3">TDA-040725-5</strain>
    </source>
</reference>
<reference evidence="3" key="2">
    <citation type="submission" date="2015-06" db="EMBL/GenBank/DDBJ databases">
        <title>Complete genome sequence of Spiroplasma eriocheiris TDA-040725-5 (DSM 21848).</title>
        <authorList>
            <person name="Lo W.-S."/>
            <person name="Kuo C.-H."/>
        </authorList>
    </citation>
    <scope>NUCLEOTIDE SEQUENCE [LARGE SCALE GENOMIC DNA]</scope>
    <source>
        <strain evidence="3">TDA-040725-5</strain>
    </source>
</reference>
<dbReference type="Proteomes" id="UP000035661">
    <property type="component" value="Chromosome"/>
</dbReference>
<feature type="transmembrane region" description="Helical" evidence="1">
    <location>
        <begin position="74"/>
        <end position="99"/>
    </location>
</feature>
<dbReference type="AlphaFoldDB" id="A0A0H3XM10"/>
<name>A0A0H3XM10_9MOLU</name>
<dbReference type="NCBIfam" id="NF045987">
    <property type="entry name" value="SPE_1075_fam"/>
    <property type="match status" value="1"/>
</dbReference>
<sequence>MLVNLKQQISWKKISIKIFLFLIGLYLFTIGLSLYLPTAVGVMHLDFTIYSVLMVWKGIYTDGTLDTTVSNGTVHWIVLGCYFFILMLFSIGFASVSAYRKYQVTKNKHEFNILWWVLMMDLVIVLLEPFMLQMHELYITPALANKIKNSDYTIRMWIFFGGFLLNALGDAIWLKSNIFLGPYNSICSNFQKMSKWKYINARIFLDFCILIPGVIITLVTTTISWDLKGKFFLNYINLGTMAFIFAFGPIVHLLGTSLDKLGLKFQKWLK</sequence>
<dbReference type="RefSeq" id="WP_047791813.1">
    <property type="nucleotide sequence ID" value="NZ_CP011856.1"/>
</dbReference>
<protein>
    <submittedName>
        <fullName evidence="2">Membrane protein</fullName>
    </submittedName>
</protein>
<feature type="transmembrane region" description="Helical" evidence="1">
    <location>
        <begin position="152"/>
        <end position="174"/>
    </location>
</feature>
<dbReference type="Pfam" id="PF19700">
    <property type="entry name" value="DUF6198"/>
    <property type="match status" value="1"/>
</dbReference>
<dbReference type="PATRIC" id="fig|743698.3.peg.1082"/>
<feature type="transmembrane region" description="Helical" evidence="1">
    <location>
        <begin position="203"/>
        <end position="225"/>
    </location>
</feature>
<organism evidence="2 3">
    <name type="scientific">Spiroplasma eriocheiris</name>
    <dbReference type="NCBI Taxonomy" id="315358"/>
    <lineage>
        <taxon>Bacteria</taxon>
        <taxon>Bacillati</taxon>
        <taxon>Mycoplasmatota</taxon>
        <taxon>Mollicutes</taxon>
        <taxon>Entomoplasmatales</taxon>
        <taxon>Spiroplasmataceae</taxon>
        <taxon>Spiroplasma</taxon>
    </lineage>
</organism>
<evidence type="ECO:0000313" key="2">
    <source>
        <dbReference type="EMBL" id="AKM54624.1"/>
    </source>
</evidence>
<keyword evidence="1" id="KW-0812">Transmembrane</keyword>
<keyword evidence="3" id="KW-1185">Reference proteome</keyword>
<feature type="transmembrane region" description="Helical" evidence="1">
    <location>
        <begin position="231"/>
        <end position="254"/>
    </location>
</feature>
<gene>
    <name evidence="2" type="ORF">SERIO_v1c10710</name>
</gene>
<dbReference type="KEGG" id="seri:SERIO_v1c10710"/>
<proteinExistence type="predicted"/>